<organism evidence="2 3">
    <name type="scientific">Hibiscus syriacus</name>
    <name type="common">Rose of Sharon</name>
    <dbReference type="NCBI Taxonomy" id="106335"/>
    <lineage>
        <taxon>Eukaryota</taxon>
        <taxon>Viridiplantae</taxon>
        <taxon>Streptophyta</taxon>
        <taxon>Embryophyta</taxon>
        <taxon>Tracheophyta</taxon>
        <taxon>Spermatophyta</taxon>
        <taxon>Magnoliopsida</taxon>
        <taxon>eudicotyledons</taxon>
        <taxon>Gunneridae</taxon>
        <taxon>Pentapetalae</taxon>
        <taxon>rosids</taxon>
        <taxon>malvids</taxon>
        <taxon>Malvales</taxon>
        <taxon>Malvaceae</taxon>
        <taxon>Malvoideae</taxon>
        <taxon>Hibiscus</taxon>
    </lineage>
</organism>
<evidence type="ECO:0000259" key="1">
    <source>
        <dbReference type="Pfam" id="PF13966"/>
    </source>
</evidence>
<reference evidence="2" key="1">
    <citation type="submission" date="2019-09" db="EMBL/GenBank/DDBJ databases">
        <title>Draft genome information of white flower Hibiscus syriacus.</title>
        <authorList>
            <person name="Kim Y.-M."/>
        </authorList>
    </citation>
    <scope>NUCLEOTIDE SEQUENCE [LARGE SCALE GENOMIC DNA]</scope>
    <source>
        <strain evidence="2">YM2019G1</strain>
    </source>
</reference>
<name>A0A6A2WN45_HIBSY</name>
<accession>A0A6A2WN45</accession>
<keyword evidence="3" id="KW-1185">Reference proteome</keyword>
<dbReference type="EMBL" id="VEPZ02001720">
    <property type="protein sequence ID" value="KAE8661488.1"/>
    <property type="molecule type" value="Genomic_DNA"/>
</dbReference>
<gene>
    <name evidence="2" type="ORF">F3Y22_tig00113725pilonHSYRG00522</name>
</gene>
<dbReference type="PANTHER" id="PTHR33116">
    <property type="entry name" value="REVERSE TRANSCRIPTASE ZINC-BINDING DOMAIN-CONTAINING PROTEIN-RELATED-RELATED"/>
    <property type="match status" value="1"/>
</dbReference>
<dbReference type="Proteomes" id="UP000436088">
    <property type="component" value="Unassembled WGS sequence"/>
</dbReference>
<comment type="caution">
    <text evidence="2">The sequence shown here is derived from an EMBL/GenBank/DDBJ whole genome shotgun (WGS) entry which is preliminary data.</text>
</comment>
<evidence type="ECO:0000313" key="2">
    <source>
        <dbReference type="EMBL" id="KAE8661488.1"/>
    </source>
</evidence>
<dbReference type="AlphaFoldDB" id="A0A6A2WN45"/>
<evidence type="ECO:0000313" key="3">
    <source>
        <dbReference type="Proteomes" id="UP000436088"/>
    </source>
</evidence>
<dbReference type="PANTHER" id="PTHR33116:SF78">
    <property type="entry name" value="OS12G0587133 PROTEIN"/>
    <property type="match status" value="1"/>
</dbReference>
<feature type="domain" description="Reverse transcriptase zinc-binding" evidence="1">
    <location>
        <begin position="151"/>
        <end position="198"/>
    </location>
</feature>
<proteinExistence type="predicted"/>
<protein>
    <recommendedName>
        <fullName evidence="1">Reverse transcriptase zinc-binding domain-containing protein</fullName>
    </recommendedName>
</protein>
<dbReference type="InterPro" id="IPR026960">
    <property type="entry name" value="RVT-Znf"/>
</dbReference>
<dbReference type="Pfam" id="PF13966">
    <property type="entry name" value="zf-RVT"/>
    <property type="match status" value="1"/>
</dbReference>
<sequence>MPVGVVSKLNSIIPNFLWDSNSDRSIHWVKWESLCKPKLHGGLGIIDIHLKNRSLLNKWIWSFDRELDSLWRKVPLNKEDDMFKKDLPVSLGDGNSIYYWNDFWTSVPSLKVAFPRIYGLAIRKPEKQRKDALRWIDYVGWDLRMGYKLREAPPKVEFHTWRAVSQRLQVLVELEKRGISNLGSYSCVLCHKERERVKFESFFHIRYDVMFNKNGCNEDHLHVSTISS</sequence>